<dbReference type="PANTHER" id="PTHR10540">
    <property type="entry name" value="EUKARYOTIC TRANSLATION INITIATION FACTOR 3 SUBUNIT F-RELATED"/>
    <property type="match status" value="1"/>
</dbReference>
<dbReference type="OrthoDB" id="25498at2759"/>
<protein>
    <submittedName>
        <fullName evidence="2">EIF3F</fullName>
    </submittedName>
</protein>
<dbReference type="GO" id="GO:0003743">
    <property type="term" value="F:translation initiation factor activity"/>
    <property type="evidence" value="ECO:0007669"/>
    <property type="project" value="TreeGrafter"/>
</dbReference>
<dbReference type="GO" id="GO:0071541">
    <property type="term" value="C:eukaryotic translation initiation factor 3 complex, eIF3m"/>
    <property type="evidence" value="ECO:0007669"/>
    <property type="project" value="TreeGrafter"/>
</dbReference>
<name>A0A8S3TY92_MYTED</name>
<sequence length="350" mass="40773">MFRFCKEGSLVKVAQSLKENQDKSECCTILQWFLILTKNKSEIFLATPQHQGDETPVLSQVRTDSEEEKISFEFSKWFMCTLIGFLSEVEFEATYQNLCIDIIKQLFLILKWRNGYYYCTMLTEIVHIIAELKTRYKFLVKEMTQKEMCIVQKSTGMSYILDLVKANDRLYESNNHYSVDLKRFVVDLQTVNSSLVPPDKREEGIPQTIKSQVTLTINRIYDKGSLEVTNCFAVPHNESEDEVLRHVYTKYVGIVYKLRHRLQLILNMLETCMNFTEKSMPRSHSRMANKIPADSNVGRFLMDLMDSVPQIDKDEFDTMLNASMKDLLMVVYLANLTKAQLALNEKLHKL</sequence>
<dbReference type="EMBL" id="CAJPWZ010002219">
    <property type="protein sequence ID" value="CAG2233795.1"/>
    <property type="molecule type" value="Genomic_DNA"/>
</dbReference>
<evidence type="ECO:0000259" key="1">
    <source>
        <dbReference type="Pfam" id="PF13012"/>
    </source>
</evidence>
<dbReference type="Proteomes" id="UP000683360">
    <property type="component" value="Unassembled WGS sequence"/>
</dbReference>
<accession>A0A8S3TY92</accession>
<dbReference type="InterPro" id="IPR024969">
    <property type="entry name" value="EIF3F/CSN6-like_C"/>
</dbReference>
<dbReference type="AlphaFoldDB" id="A0A8S3TY92"/>
<reference evidence="2" key="1">
    <citation type="submission" date="2021-03" db="EMBL/GenBank/DDBJ databases">
        <authorList>
            <person name="Bekaert M."/>
        </authorList>
    </citation>
    <scope>NUCLEOTIDE SEQUENCE</scope>
</reference>
<dbReference type="Pfam" id="PF13012">
    <property type="entry name" value="MitMem_reg"/>
    <property type="match status" value="1"/>
</dbReference>
<dbReference type="GO" id="GO:0031369">
    <property type="term" value="F:translation initiation factor binding"/>
    <property type="evidence" value="ECO:0007669"/>
    <property type="project" value="TreeGrafter"/>
</dbReference>
<proteinExistence type="predicted"/>
<keyword evidence="3" id="KW-1185">Reference proteome</keyword>
<evidence type="ECO:0000313" key="2">
    <source>
        <dbReference type="EMBL" id="CAG2233795.1"/>
    </source>
</evidence>
<organism evidence="2 3">
    <name type="scientific">Mytilus edulis</name>
    <name type="common">Blue mussel</name>
    <dbReference type="NCBI Taxonomy" id="6550"/>
    <lineage>
        <taxon>Eukaryota</taxon>
        <taxon>Metazoa</taxon>
        <taxon>Spiralia</taxon>
        <taxon>Lophotrochozoa</taxon>
        <taxon>Mollusca</taxon>
        <taxon>Bivalvia</taxon>
        <taxon>Autobranchia</taxon>
        <taxon>Pteriomorphia</taxon>
        <taxon>Mytilida</taxon>
        <taxon>Mytiloidea</taxon>
        <taxon>Mytilidae</taxon>
        <taxon>Mytilinae</taxon>
        <taxon>Mytilus</taxon>
    </lineage>
</organism>
<feature type="domain" description="EIF3F/CSN6-like C-terminal" evidence="1">
    <location>
        <begin position="257"/>
        <end position="347"/>
    </location>
</feature>
<comment type="caution">
    <text evidence="2">The sequence shown here is derived from an EMBL/GenBank/DDBJ whole genome shotgun (WGS) entry which is preliminary data.</text>
</comment>
<dbReference type="PANTHER" id="PTHR10540:SF6">
    <property type="entry name" value="EUKARYOTIC TRANSLATION INITIATION FACTOR 3 SUBUNIT F"/>
    <property type="match status" value="1"/>
</dbReference>
<gene>
    <name evidence="2" type="ORF">MEDL_46533</name>
</gene>
<evidence type="ECO:0000313" key="3">
    <source>
        <dbReference type="Proteomes" id="UP000683360"/>
    </source>
</evidence>